<accession>A0A7I4XWB5</accession>
<evidence type="ECO:0000313" key="6">
    <source>
        <dbReference type="WBParaSite" id="HCON_00019830-00001"/>
    </source>
</evidence>
<evidence type="ECO:0000256" key="2">
    <source>
        <dbReference type="ARBA" id="ARBA00023128"/>
    </source>
</evidence>
<comment type="similarity">
    <text evidence="3">Belongs to the alpha-ketoglutarate dehydrogenase component 4 family.</text>
</comment>
<evidence type="ECO:0000256" key="3">
    <source>
        <dbReference type="ARBA" id="ARBA00043970"/>
    </source>
</evidence>
<dbReference type="InterPro" id="IPR020373">
    <property type="entry name" value="Kgd4/YMR-31"/>
</dbReference>
<organism evidence="5 6">
    <name type="scientific">Haemonchus contortus</name>
    <name type="common">Barber pole worm</name>
    <dbReference type="NCBI Taxonomy" id="6289"/>
    <lineage>
        <taxon>Eukaryota</taxon>
        <taxon>Metazoa</taxon>
        <taxon>Ecdysozoa</taxon>
        <taxon>Nematoda</taxon>
        <taxon>Chromadorea</taxon>
        <taxon>Rhabditida</taxon>
        <taxon>Rhabditina</taxon>
        <taxon>Rhabditomorpha</taxon>
        <taxon>Strongyloidea</taxon>
        <taxon>Trichostrongylidae</taxon>
        <taxon>Haemonchus</taxon>
    </lineage>
</organism>
<sequence>MGSIFTSTAKFTAPVANAVRTPMIKFIGARLPRPDFSRVASGPIPSPPIPTTGAAASPSGSGGVRQTTRGSAISEDELPLHFRRPLIDQEECDAINAGGAYGLN</sequence>
<protein>
    <submittedName>
        <fullName evidence="6">28S ribosomal protein S36, mitochondrial</fullName>
    </submittedName>
</protein>
<dbReference type="Proteomes" id="UP000025227">
    <property type="component" value="Unplaced"/>
</dbReference>
<dbReference type="WBParaSite" id="HCON_00019830-00001">
    <property type="protein sequence ID" value="HCON_00019830-00001"/>
    <property type="gene ID" value="HCON_00019830"/>
</dbReference>
<evidence type="ECO:0000256" key="1">
    <source>
        <dbReference type="ARBA" id="ARBA00004173"/>
    </source>
</evidence>
<evidence type="ECO:0000256" key="4">
    <source>
        <dbReference type="SAM" id="MobiDB-lite"/>
    </source>
</evidence>
<dbReference type="AlphaFoldDB" id="A0A7I4XWB5"/>
<dbReference type="OrthoDB" id="2116030at2759"/>
<proteinExistence type="inferred from homology"/>
<reference evidence="6" key="1">
    <citation type="submission" date="2020-12" db="UniProtKB">
        <authorList>
            <consortium name="WormBaseParasite"/>
        </authorList>
    </citation>
    <scope>IDENTIFICATION</scope>
    <source>
        <strain evidence="6">MHco3</strain>
    </source>
</reference>
<keyword evidence="5" id="KW-1185">Reference proteome</keyword>
<comment type="subcellular location">
    <subcellularLocation>
        <location evidence="1">Mitochondrion</location>
    </subcellularLocation>
</comment>
<keyword evidence="2" id="KW-0496">Mitochondrion</keyword>
<dbReference type="OMA" id="IDQEECD"/>
<feature type="region of interest" description="Disordered" evidence="4">
    <location>
        <begin position="37"/>
        <end position="79"/>
    </location>
</feature>
<evidence type="ECO:0000313" key="5">
    <source>
        <dbReference type="Proteomes" id="UP000025227"/>
    </source>
</evidence>
<name>A0A7I4XWB5_HAECO</name>
<dbReference type="GO" id="GO:0006103">
    <property type="term" value="P:2-oxoglutarate metabolic process"/>
    <property type="evidence" value="ECO:0007669"/>
    <property type="project" value="InterPro"/>
</dbReference>
<dbReference type="Pfam" id="PF10937">
    <property type="entry name" value="Kgd4-YMR31"/>
    <property type="match status" value="1"/>
</dbReference>
<dbReference type="GO" id="GO:0005739">
    <property type="term" value="C:mitochondrion"/>
    <property type="evidence" value="ECO:0007669"/>
    <property type="project" value="UniProtKB-SubCell"/>
</dbReference>